<sequence length="82" mass="8917">MAHYQYEGTDFVLTGGAGYAEADVPLGPYAKWLGANANQAANGFNLSTTPRDMRRSGADYYFVKDDTKPSYSFAVTKHATKA</sequence>
<dbReference type="AlphaFoldDB" id="A0A9W9PQE8"/>
<evidence type="ECO:0000313" key="2">
    <source>
        <dbReference type="Proteomes" id="UP001147746"/>
    </source>
</evidence>
<accession>A0A9W9PQE8</accession>
<dbReference type="Proteomes" id="UP001147746">
    <property type="component" value="Unassembled WGS sequence"/>
</dbReference>
<gene>
    <name evidence="1" type="ORF">N7476_007753</name>
</gene>
<dbReference type="OrthoDB" id="411211at2759"/>
<protein>
    <submittedName>
        <fullName evidence="1">Uncharacterized protein</fullName>
    </submittedName>
</protein>
<evidence type="ECO:0000313" key="1">
    <source>
        <dbReference type="EMBL" id="KAJ5307097.1"/>
    </source>
</evidence>
<keyword evidence="2" id="KW-1185">Reference proteome</keyword>
<organism evidence="1 2">
    <name type="scientific">Penicillium atrosanguineum</name>
    <dbReference type="NCBI Taxonomy" id="1132637"/>
    <lineage>
        <taxon>Eukaryota</taxon>
        <taxon>Fungi</taxon>
        <taxon>Dikarya</taxon>
        <taxon>Ascomycota</taxon>
        <taxon>Pezizomycotina</taxon>
        <taxon>Eurotiomycetes</taxon>
        <taxon>Eurotiomycetidae</taxon>
        <taxon>Eurotiales</taxon>
        <taxon>Aspergillaceae</taxon>
        <taxon>Penicillium</taxon>
    </lineage>
</organism>
<dbReference type="EMBL" id="JAPZBO010000008">
    <property type="protein sequence ID" value="KAJ5307097.1"/>
    <property type="molecule type" value="Genomic_DNA"/>
</dbReference>
<reference evidence="1" key="2">
    <citation type="journal article" date="2023" name="IMA Fungus">
        <title>Comparative genomic study of the Penicillium genus elucidates a diverse pangenome and 15 lateral gene transfer events.</title>
        <authorList>
            <person name="Petersen C."/>
            <person name="Sorensen T."/>
            <person name="Nielsen M.R."/>
            <person name="Sondergaard T.E."/>
            <person name="Sorensen J.L."/>
            <person name="Fitzpatrick D.A."/>
            <person name="Frisvad J.C."/>
            <person name="Nielsen K.L."/>
        </authorList>
    </citation>
    <scope>NUCLEOTIDE SEQUENCE</scope>
    <source>
        <strain evidence="1">IBT 21472</strain>
    </source>
</reference>
<name>A0A9W9PQE8_9EURO</name>
<proteinExistence type="predicted"/>
<reference evidence="1" key="1">
    <citation type="submission" date="2022-12" db="EMBL/GenBank/DDBJ databases">
        <authorList>
            <person name="Petersen C."/>
        </authorList>
    </citation>
    <scope>NUCLEOTIDE SEQUENCE</scope>
    <source>
        <strain evidence="1">IBT 21472</strain>
    </source>
</reference>
<comment type="caution">
    <text evidence="1">The sequence shown here is derived from an EMBL/GenBank/DDBJ whole genome shotgun (WGS) entry which is preliminary data.</text>
</comment>